<feature type="region of interest" description="Disordered" evidence="1">
    <location>
        <begin position="211"/>
        <end position="238"/>
    </location>
</feature>
<protein>
    <submittedName>
        <fullName evidence="2">Uncharacterized protein</fullName>
    </submittedName>
</protein>
<evidence type="ECO:0000256" key="1">
    <source>
        <dbReference type="SAM" id="MobiDB-lite"/>
    </source>
</evidence>
<dbReference type="Proteomes" id="UP001454036">
    <property type="component" value="Unassembled WGS sequence"/>
</dbReference>
<proteinExistence type="predicted"/>
<sequence>MEADLARVLETLSLEGDELGEVYVPNLAFGTFPFGYVDAEIGKAIGAHIGEVLEVDTRSIEQERGSERDSKSLPWKGDYGIEAEGDSEFWQEPRHSSFAPRNSEEQEGIVRFLYVESTTAKRSGDTLQTFNDRGGYNRCGIEGRLRESGLGSGAAIRGIRDDRKDMGGLVEYEDGALVTLNGTKHSLGEPREKGRDKRQLTVVPTLQDYEGGEAVSREEKRSAHSALKTLSQSRGDKGKNSILTEKCDVLEDITNIVIKGKDRSMIERVPKNTLLNLNS</sequence>
<organism evidence="2 3">
    <name type="scientific">Lithospermum erythrorhizon</name>
    <name type="common">Purple gromwell</name>
    <name type="synonym">Lithospermum officinale var. erythrorhizon</name>
    <dbReference type="NCBI Taxonomy" id="34254"/>
    <lineage>
        <taxon>Eukaryota</taxon>
        <taxon>Viridiplantae</taxon>
        <taxon>Streptophyta</taxon>
        <taxon>Embryophyta</taxon>
        <taxon>Tracheophyta</taxon>
        <taxon>Spermatophyta</taxon>
        <taxon>Magnoliopsida</taxon>
        <taxon>eudicotyledons</taxon>
        <taxon>Gunneridae</taxon>
        <taxon>Pentapetalae</taxon>
        <taxon>asterids</taxon>
        <taxon>lamiids</taxon>
        <taxon>Boraginales</taxon>
        <taxon>Boraginaceae</taxon>
        <taxon>Boraginoideae</taxon>
        <taxon>Lithospermeae</taxon>
        <taxon>Lithospermum</taxon>
    </lineage>
</organism>
<keyword evidence="3" id="KW-1185">Reference proteome</keyword>
<dbReference type="AlphaFoldDB" id="A0AAV3RZ47"/>
<reference evidence="2 3" key="1">
    <citation type="submission" date="2024-01" db="EMBL/GenBank/DDBJ databases">
        <title>The complete chloroplast genome sequence of Lithospermum erythrorhizon: insights into the phylogenetic relationship among Boraginaceae species and the maternal lineages of purple gromwells.</title>
        <authorList>
            <person name="Okada T."/>
            <person name="Watanabe K."/>
        </authorList>
    </citation>
    <scope>NUCLEOTIDE SEQUENCE [LARGE SCALE GENOMIC DNA]</scope>
</reference>
<accession>A0AAV3RZ47</accession>
<dbReference type="EMBL" id="BAABME010013475">
    <property type="protein sequence ID" value="GAA0186209.1"/>
    <property type="molecule type" value="Genomic_DNA"/>
</dbReference>
<gene>
    <name evidence="2" type="ORF">LIER_33497</name>
</gene>
<evidence type="ECO:0000313" key="2">
    <source>
        <dbReference type="EMBL" id="GAA0186209.1"/>
    </source>
</evidence>
<name>A0AAV3RZ47_LITER</name>
<comment type="caution">
    <text evidence="2">The sequence shown here is derived from an EMBL/GenBank/DDBJ whole genome shotgun (WGS) entry which is preliminary data.</text>
</comment>
<evidence type="ECO:0000313" key="3">
    <source>
        <dbReference type="Proteomes" id="UP001454036"/>
    </source>
</evidence>